<dbReference type="SUPFAM" id="SSF75005">
    <property type="entry name" value="Arabinanase/levansucrase/invertase"/>
    <property type="match status" value="1"/>
</dbReference>
<keyword evidence="3 6" id="KW-0326">Glycosidase</keyword>
<dbReference type="PATRIC" id="fig|44252.3.peg.1396"/>
<dbReference type="RefSeq" id="WP_051985286.1">
    <property type="nucleotide sequence ID" value="NZ_JAKOBR010000097.1"/>
</dbReference>
<dbReference type="GO" id="GO:0005737">
    <property type="term" value="C:cytoplasm"/>
    <property type="evidence" value="ECO:0007669"/>
    <property type="project" value="TreeGrafter"/>
</dbReference>
<dbReference type="PANTHER" id="PTHR42800:SF1">
    <property type="entry name" value="EXOINULINASE INUD (AFU_ORTHOLOGUE AFUA_5G00480)"/>
    <property type="match status" value="1"/>
</dbReference>
<dbReference type="PANTHER" id="PTHR42800">
    <property type="entry name" value="EXOINULINASE INUD (AFU_ORTHOLOGUE AFUA_5G00480)"/>
    <property type="match status" value="1"/>
</dbReference>
<feature type="chain" id="PRO_5001867940" evidence="4">
    <location>
        <begin position="29"/>
        <end position="1275"/>
    </location>
</feature>
<dbReference type="Pfam" id="PF08244">
    <property type="entry name" value="Glyco_hydro_32C"/>
    <property type="match status" value="1"/>
</dbReference>
<comment type="similarity">
    <text evidence="1">Belongs to the glycosyl hydrolase 32 family.</text>
</comment>
<evidence type="ECO:0000256" key="4">
    <source>
        <dbReference type="SAM" id="SignalP"/>
    </source>
</evidence>
<dbReference type="SMART" id="SM00640">
    <property type="entry name" value="Glyco_32"/>
    <property type="match status" value="1"/>
</dbReference>
<dbReference type="Proteomes" id="UP000029278">
    <property type="component" value="Unassembled WGS sequence"/>
</dbReference>
<dbReference type="STRING" id="44252.DJ90_939"/>
<dbReference type="SUPFAM" id="SSF50370">
    <property type="entry name" value="Ricin B-like lectins"/>
    <property type="match status" value="1"/>
</dbReference>
<dbReference type="InterPro" id="IPR013189">
    <property type="entry name" value="Glyco_hydro_32_C"/>
</dbReference>
<dbReference type="GO" id="GO:0005987">
    <property type="term" value="P:sucrose catabolic process"/>
    <property type="evidence" value="ECO:0007669"/>
    <property type="project" value="TreeGrafter"/>
</dbReference>
<evidence type="ECO:0000256" key="2">
    <source>
        <dbReference type="ARBA" id="ARBA00022801"/>
    </source>
</evidence>
<accession>A0A090ZJ38</accession>
<dbReference type="PROSITE" id="PS50231">
    <property type="entry name" value="RICIN_B_LECTIN"/>
    <property type="match status" value="1"/>
</dbReference>
<comment type="caution">
    <text evidence="6">The sequence shown here is derived from an EMBL/GenBank/DDBJ whole genome shotgun (WGS) entry which is preliminary data.</text>
</comment>
<dbReference type="Gene3D" id="2.60.120.560">
    <property type="entry name" value="Exo-inulinase, domain 1"/>
    <property type="match status" value="4"/>
</dbReference>
<dbReference type="Pfam" id="PF00251">
    <property type="entry name" value="Glyco_hydro_32N"/>
    <property type="match status" value="1"/>
</dbReference>
<dbReference type="InterPro" id="IPR001362">
    <property type="entry name" value="Glyco_hydro_32"/>
</dbReference>
<dbReference type="SUPFAM" id="SSF49899">
    <property type="entry name" value="Concanavalin A-like lectins/glucanases"/>
    <property type="match status" value="1"/>
</dbReference>
<dbReference type="Pfam" id="PF06439">
    <property type="entry name" value="3keto-disac_hyd"/>
    <property type="match status" value="2"/>
</dbReference>
<dbReference type="CDD" id="cd18622">
    <property type="entry name" value="GH32_Inu-like"/>
    <property type="match status" value="1"/>
</dbReference>
<sequence>MGKGKSVLSILLSSALIFAGLDAGMVRAAGAETETGKGAKAIFESATKLETNLTGWRIEGKGRMETVEQGLLLVSEPRENVMALTETRAADFIYEADVMVTERQADATLVFRSNQDGWSSYMLQLVPNAGLIRLKDASEDGKLREERRVDLAEGEIYHLKVKAEGTRLQVFWGDRYKPLIDVHDGAYASGYLGLNVWDGSALFQNVKVSELNSNLGAAIASFGVWQPDLRGELGTADGTGRALRLYQGAERDLVLEGNVSFAADQGEAGLRFRANGQGTDGYEAALRKDGGQVWAELRKADGRVIAASERAYPSASKARHHLEIHALGSRIQVYVDGYAEPAVDAVDNSYADGHAGFAVSGGAAYFQDVYLTAANDYYTEKYRPDYHYSPARGSASDPNGLVYYEGEYHLFHQDGGTWAHAVSTDLVHWKRLPIALPWNDLGHVWSGSAVADLHNASGLFADSGGKGLIAYYTSYNPDRPNGNQRIGLAYSKDRGRTWEYAAERPIVIENPGKQGDDPGGWDFRDPKVVRDEEHNRWVMVVSGGDHIRFFTSTNLIDWTLTDSFGYGAYVRGGVWECPDLFQLAVDDTGEKKWVLMISTGANPNTQGSAAEYFIGELTPEGKFVNDNPAGKVLATDYGKEYYASMSFAGMPDGRRVMLAWMTNWDYPFAFPTEGWKGVLSIPRELTLQKTDKGIRLAQTPIRELESLRGQLLFAASDRRVQADRENLLKGVSSGVYEIEAEIEIPQASNVSEFGFRLREGAGKRTVVGYKTKENEIYVDRSLSGDTGFSERFTTLHQAPLQPDNRRVKLRIFVDDSSLEVFGGDGRVVFSEVIFPDPAHREMSLFTVGGEVNVVSLKVHALTNVWNEAAESQTSIVMDTSPQQMGLGDTRTLYAAVNGGAKGGRSGGSDGNRNQPIRWETSDPQVVAIASSDQRQAVIRAAGQGEAVITASTPNGKASASVPVKVFAGEFHTNLTGWTPDLAASSWVATEKGIRGSYGSDAHYVTEETAGDFVYEAEMTLAETGGAGSILFRASRDGRSGYYFNLDPNMKAFRLFYKIDGAFAERQVLANVPAFIQPGKKYAIVIEADGPRIRISVDGAGIIDITDGTFAEGHFGVHVFGGAAYYQNVNASRAEQAKLRKTSFVNAGANASLYAAKAENGEPVALLPAGAGEASSQTWVLVPTGDESGSYSIRTAAGGKALDLDTGQNKLQLYDYLGYDNQRWLLRDNGDGTVAILSLHNQQALEASADGGSLYLNEPDPALDRQKWRVADTGAP</sequence>
<dbReference type="Pfam" id="PF14200">
    <property type="entry name" value="RicinB_lectin_2"/>
    <property type="match status" value="1"/>
</dbReference>
<dbReference type="AlphaFoldDB" id="A0A090ZJ38"/>
<dbReference type="InterPro" id="IPR035992">
    <property type="entry name" value="Ricin_B-like_lectins"/>
</dbReference>
<keyword evidence="4" id="KW-0732">Signal</keyword>
<dbReference type="InterPro" id="IPR000772">
    <property type="entry name" value="Ricin_B_lectin"/>
</dbReference>
<organism evidence="6 7">
    <name type="scientific">Paenibacillus macerans</name>
    <name type="common">Bacillus macerans</name>
    <dbReference type="NCBI Taxonomy" id="44252"/>
    <lineage>
        <taxon>Bacteria</taxon>
        <taxon>Bacillati</taxon>
        <taxon>Bacillota</taxon>
        <taxon>Bacilli</taxon>
        <taxon>Bacillales</taxon>
        <taxon>Paenibacillaceae</taxon>
        <taxon>Paenibacillus</taxon>
    </lineage>
</organism>
<evidence type="ECO:0000256" key="3">
    <source>
        <dbReference type="ARBA" id="ARBA00023295"/>
    </source>
</evidence>
<feature type="domain" description="Ricin B lectin" evidence="5">
    <location>
        <begin position="1140"/>
        <end position="1270"/>
    </location>
</feature>
<evidence type="ECO:0000256" key="1">
    <source>
        <dbReference type="ARBA" id="ARBA00009902"/>
    </source>
</evidence>
<name>A0A090ZJ38_PAEMA</name>
<dbReference type="Gene3D" id="2.115.10.20">
    <property type="entry name" value="Glycosyl hydrolase domain, family 43"/>
    <property type="match status" value="1"/>
</dbReference>
<dbReference type="InterPro" id="IPR013320">
    <property type="entry name" value="ConA-like_dom_sf"/>
</dbReference>
<dbReference type="InterPro" id="IPR010496">
    <property type="entry name" value="AL/BT2_dom"/>
</dbReference>
<dbReference type="SMART" id="SM00458">
    <property type="entry name" value="RICIN"/>
    <property type="match status" value="1"/>
</dbReference>
<evidence type="ECO:0000259" key="5">
    <source>
        <dbReference type="SMART" id="SM00458"/>
    </source>
</evidence>
<dbReference type="EC" id="3.2.1.80" evidence="6"/>
<reference evidence="6 7" key="1">
    <citation type="submission" date="2014-04" db="EMBL/GenBank/DDBJ databases">
        <authorList>
            <person name="Bishop-Lilly K.A."/>
            <person name="Broomall S.M."/>
            <person name="Chain P.S."/>
            <person name="Chertkov O."/>
            <person name="Coyne S.R."/>
            <person name="Daligault H.E."/>
            <person name="Davenport K.W."/>
            <person name="Erkkila T."/>
            <person name="Frey K.G."/>
            <person name="Gibbons H.S."/>
            <person name="Gu W."/>
            <person name="Jaissle J."/>
            <person name="Johnson S.L."/>
            <person name="Koroleva G.I."/>
            <person name="Ladner J.T."/>
            <person name="Lo C.-C."/>
            <person name="Minogue T.D."/>
            <person name="Munk C."/>
            <person name="Palacios G.F."/>
            <person name="Redden C.L."/>
            <person name="Rosenzweig C.N."/>
            <person name="Scholz M.B."/>
            <person name="Teshima H."/>
            <person name="Xu Y."/>
        </authorList>
    </citation>
    <scope>NUCLEOTIDE SEQUENCE [LARGE SCALE GENOMIC DNA]</scope>
    <source>
        <strain evidence="6 7">8244</strain>
    </source>
</reference>
<dbReference type="GO" id="GO:0004575">
    <property type="term" value="F:sucrose alpha-glucosidase activity"/>
    <property type="evidence" value="ECO:0007669"/>
    <property type="project" value="TreeGrafter"/>
</dbReference>
<dbReference type="EMBL" id="JMQA01000018">
    <property type="protein sequence ID" value="KFN10423.1"/>
    <property type="molecule type" value="Genomic_DNA"/>
</dbReference>
<dbReference type="InterPro" id="IPR013148">
    <property type="entry name" value="Glyco_hydro_32_N"/>
</dbReference>
<protein>
    <submittedName>
        <fullName evidence="6">Levanase domain protein</fullName>
        <ecNumber evidence="6">3.2.1.80</ecNumber>
    </submittedName>
</protein>
<dbReference type="InterPro" id="IPR023296">
    <property type="entry name" value="Glyco_hydro_beta-prop_sf"/>
</dbReference>
<dbReference type="Gene3D" id="2.80.10.50">
    <property type="match status" value="1"/>
</dbReference>
<dbReference type="CDD" id="cd00161">
    <property type="entry name" value="beta-trefoil_Ricin-like"/>
    <property type="match status" value="1"/>
</dbReference>
<feature type="signal peptide" evidence="4">
    <location>
        <begin position="1"/>
        <end position="28"/>
    </location>
</feature>
<proteinExistence type="inferred from homology"/>
<dbReference type="GO" id="GO:0051669">
    <property type="term" value="F:fructan beta-fructosidase activity"/>
    <property type="evidence" value="ECO:0007669"/>
    <property type="project" value="UniProtKB-EC"/>
</dbReference>
<evidence type="ECO:0000313" key="6">
    <source>
        <dbReference type="EMBL" id="KFN10423.1"/>
    </source>
</evidence>
<keyword evidence="2 6" id="KW-0378">Hydrolase</keyword>
<dbReference type="Gene3D" id="2.60.40.1080">
    <property type="match status" value="1"/>
</dbReference>
<dbReference type="HOGENOM" id="CLU_265085_0_0_9"/>
<dbReference type="GeneID" id="77011687"/>
<evidence type="ECO:0000313" key="7">
    <source>
        <dbReference type="Proteomes" id="UP000029278"/>
    </source>
</evidence>
<gene>
    <name evidence="6" type="primary">sacC</name>
    <name evidence="6" type="ORF">DJ90_939</name>
</gene>
<keyword evidence="7" id="KW-1185">Reference proteome</keyword>